<reference evidence="2 3" key="1">
    <citation type="submission" date="2017-07" db="EMBL/GenBank/DDBJ databases">
        <title>Isolation and whole genome analysis of endospore-forming bacteria from heroin.</title>
        <authorList>
            <person name="Kalinowski J."/>
            <person name="Ahrens B."/>
            <person name="Al-Dilaimi A."/>
            <person name="Winkler A."/>
            <person name="Wibberg D."/>
            <person name="Schleenbecker U."/>
            <person name="Ruckert C."/>
            <person name="Wolfel R."/>
            <person name="Grass G."/>
        </authorList>
    </citation>
    <scope>NUCLEOTIDE SEQUENCE [LARGE SCALE GENOMIC DNA]</scope>
    <source>
        <strain evidence="2 3">7509</strain>
    </source>
</reference>
<keyword evidence="1" id="KW-1133">Transmembrane helix</keyword>
<feature type="transmembrane region" description="Helical" evidence="1">
    <location>
        <begin position="53"/>
        <end position="76"/>
    </location>
</feature>
<feature type="transmembrane region" description="Helical" evidence="1">
    <location>
        <begin position="210"/>
        <end position="231"/>
    </location>
</feature>
<name>A0A268HBJ7_9BACI</name>
<evidence type="ECO:0000313" key="3">
    <source>
        <dbReference type="Proteomes" id="UP000216475"/>
    </source>
</evidence>
<keyword evidence="1" id="KW-0812">Transmembrane</keyword>
<feature type="transmembrane region" description="Helical" evidence="1">
    <location>
        <begin position="293"/>
        <end position="315"/>
    </location>
</feature>
<keyword evidence="1" id="KW-0472">Membrane</keyword>
<feature type="transmembrane region" description="Helical" evidence="1">
    <location>
        <begin position="143"/>
        <end position="167"/>
    </location>
</feature>
<proteinExistence type="predicted"/>
<dbReference type="AlphaFoldDB" id="A0A268HBJ7"/>
<dbReference type="CDD" id="cd21416">
    <property type="entry name" value="HDC_protein"/>
    <property type="match status" value="1"/>
</dbReference>
<feature type="transmembrane region" description="Helical" evidence="1">
    <location>
        <begin position="6"/>
        <end position="23"/>
    </location>
</feature>
<evidence type="ECO:0000256" key="1">
    <source>
        <dbReference type="SAM" id="Phobius"/>
    </source>
</evidence>
<sequence>MSAVTATLIILAIIALGEVFSIISRAKIPTLLVVVVVFFTLLQTGVLPKDILAASTFTVVGAVLQPAILVHMGTLIPLKVMKQQYKAVIITLIGITISCGLMLVAVPIFFDYETAVAGAGPLTGGIIAYLVTAEGLQAQGLTALIAIPAIILSLQQLIGMPLSSWMLRRHGLKLLKDMDENKAFVAATIEEETDDETAPKKRKSLFPEKLMESHFFVLFLIFIGSALAVWLGELTSISYSLFGLAIGIIGSAIGFFPDKALERSNGFSIAMVGLIFVVMESLVDVTVADILAVLPAVSAILIIGTFGLLLGGFLGSKLFKWDYNKGVPVVLTAMYGFPGDYLITQEVSRSVGRNKEEEAMILNQLLPPMLMGGFASVSIGSVVIASILVQTL</sequence>
<feature type="transmembrane region" description="Helical" evidence="1">
    <location>
        <begin position="30"/>
        <end position="47"/>
    </location>
</feature>
<dbReference type="Proteomes" id="UP000216475">
    <property type="component" value="Unassembled WGS sequence"/>
</dbReference>
<feature type="transmembrane region" description="Helical" evidence="1">
    <location>
        <begin position="88"/>
        <end position="110"/>
    </location>
</feature>
<dbReference type="RefSeq" id="WP_095271160.1">
    <property type="nucleotide sequence ID" value="NZ_NPBH01000055.1"/>
</dbReference>
<feature type="transmembrane region" description="Helical" evidence="1">
    <location>
        <begin position="268"/>
        <end position="287"/>
    </location>
</feature>
<accession>A0A268HBJ7</accession>
<organism evidence="2 3">
    <name type="scientific">Terribacillus saccharophilus</name>
    <dbReference type="NCBI Taxonomy" id="361277"/>
    <lineage>
        <taxon>Bacteria</taxon>
        <taxon>Bacillati</taxon>
        <taxon>Bacillota</taxon>
        <taxon>Bacilli</taxon>
        <taxon>Bacillales</taxon>
        <taxon>Bacillaceae</taxon>
        <taxon>Terribacillus</taxon>
    </lineage>
</organism>
<feature type="transmembrane region" description="Helical" evidence="1">
    <location>
        <begin position="369"/>
        <end position="389"/>
    </location>
</feature>
<gene>
    <name evidence="2" type="ORF">CHI12_12245</name>
</gene>
<feature type="transmembrane region" description="Helical" evidence="1">
    <location>
        <begin position="237"/>
        <end position="256"/>
    </location>
</feature>
<dbReference type="EMBL" id="NPBH01000055">
    <property type="protein sequence ID" value="PAE07242.1"/>
    <property type="molecule type" value="Genomic_DNA"/>
</dbReference>
<evidence type="ECO:0000313" key="2">
    <source>
        <dbReference type="EMBL" id="PAE07242.1"/>
    </source>
</evidence>
<comment type="caution">
    <text evidence="2">The sequence shown here is derived from an EMBL/GenBank/DDBJ whole genome shotgun (WGS) entry which is preliminary data.</text>
</comment>
<protein>
    <submittedName>
        <fullName evidence="2">Uncharacterized protein</fullName>
    </submittedName>
</protein>
<dbReference type="InterPro" id="IPR049576">
    <property type="entry name" value="HDC-like"/>
</dbReference>